<feature type="compositionally biased region" description="Polar residues" evidence="1">
    <location>
        <begin position="207"/>
        <end position="219"/>
    </location>
</feature>
<feature type="region of interest" description="Disordered" evidence="1">
    <location>
        <begin position="440"/>
        <end position="508"/>
    </location>
</feature>
<feature type="compositionally biased region" description="Acidic residues" evidence="1">
    <location>
        <begin position="851"/>
        <end position="866"/>
    </location>
</feature>
<feature type="compositionally biased region" description="Polar residues" evidence="1">
    <location>
        <begin position="539"/>
        <end position="549"/>
    </location>
</feature>
<feature type="region of interest" description="Disordered" evidence="1">
    <location>
        <begin position="776"/>
        <end position="1186"/>
    </location>
</feature>
<feature type="region of interest" description="Disordered" evidence="1">
    <location>
        <begin position="1265"/>
        <end position="1454"/>
    </location>
</feature>
<feature type="compositionally biased region" description="Low complexity" evidence="1">
    <location>
        <begin position="1437"/>
        <end position="1450"/>
    </location>
</feature>
<feature type="compositionally biased region" description="Low complexity" evidence="1">
    <location>
        <begin position="220"/>
        <end position="229"/>
    </location>
</feature>
<feature type="region of interest" description="Disordered" evidence="1">
    <location>
        <begin position="539"/>
        <end position="585"/>
    </location>
</feature>
<feature type="compositionally biased region" description="Polar residues" evidence="1">
    <location>
        <begin position="1351"/>
        <end position="1369"/>
    </location>
</feature>
<comment type="caution">
    <text evidence="2">The sequence shown here is derived from an EMBL/GenBank/DDBJ whole genome shotgun (WGS) entry which is preliminary data.</text>
</comment>
<organism evidence="2 3">
    <name type="scientific">Ophiocordyceps australis</name>
    <dbReference type="NCBI Taxonomy" id="1399860"/>
    <lineage>
        <taxon>Eukaryota</taxon>
        <taxon>Fungi</taxon>
        <taxon>Dikarya</taxon>
        <taxon>Ascomycota</taxon>
        <taxon>Pezizomycotina</taxon>
        <taxon>Sordariomycetes</taxon>
        <taxon>Hypocreomycetidae</taxon>
        <taxon>Hypocreales</taxon>
        <taxon>Ophiocordycipitaceae</taxon>
        <taxon>Ophiocordyceps</taxon>
    </lineage>
</organism>
<feature type="compositionally biased region" description="Polar residues" evidence="1">
    <location>
        <begin position="645"/>
        <end position="655"/>
    </location>
</feature>
<evidence type="ECO:0000313" key="2">
    <source>
        <dbReference type="EMBL" id="PHH65114.1"/>
    </source>
</evidence>
<evidence type="ECO:0000313" key="3">
    <source>
        <dbReference type="Proteomes" id="UP000226192"/>
    </source>
</evidence>
<evidence type="ECO:0000256" key="1">
    <source>
        <dbReference type="SAM" id="MobiDB-lite"/>
    </source>
</evidence>
<feature type="compositionally biased region" description="Acidic residues" evidence="1">
    <location>
        <begin position="1410"/>
        <end position="1424"/>
    </location>
</feature>
<feature type="compositionally biased region" description="Low complexity" evidence="1">
    <location>
        <begin position="237"/>
        <end position="248"/>
    </location>
</feature>
<feature type="compositionally biased region" description="Acidic residues" evidence="1">
    <location>
        <begin position="815"/>
        <end position="829"/>
    </location>
</feature>
<gene>
    <name evidence="2" type="ORF">CDD81_3245</name>
</gene>
<feature type="compositionally biased region" description="Polar residues" evidence="1">
    <location>
        <begin position="923"/>
        <end position="932"/>
    </location>
</feature>
<feature type="region of interest" description="Disordered" evidence="1">
    <location>
        <begin position="61"/>
        <end position="374"/>
    </location>
</feature>
<protein>
    <submittedName>
        <fullName evidence="2">Uncharacterized protein</fullName>
    </submittedName>
</protein>
<feature type="region of interest" description="Disordered" evidence="1">
    <location>
        <begin position="1216"/>
        <end position="1240"/>
    </location>
</feature>
<feature type="region of interest" description="Disordered" evidence="1">
    <location>
        <begin position="1528"/>
        <end position="1574"/>
    </location>
</feature>
<feature type="compositionally biased region" description="Acidic residues" evidence="1">
    <location>
        <begin position="657"/>
        <end position="666"/>
    </location>
</feature>
<feature type="compositionally biased region" description="Low complexity" evidence="1">
    <location>
        <begin position="1370"/>
        <end position="1382"/>
    </location>
</feature>
<keyword evidence="3" id="KW-1185">Reference proteome</keyword>
<feature type="compositionally biased region" description="Basic and acidic residues" evidence="1">
    <location>
        <begin position="1166"/>
        <end position="1180"/>
    </location>
</feature>
<feature type="compositionally biased region" description="Basic and acidic residues" evidence="1">
    <location>
        <begin position="946"/>
        <end position="959"/>
    </location>
</feature>
<dbReference type="OrthoDB" id="3946221at2759"/>
<feature type="compositionally biased region" description="Polar residues" evidence="1">
    <location>
        <begin position="495"/>
        <end position="504"/>
    </location>
</feature>
<feature type="compositionally biased region" description="Low complexity" evidence="1">
    <location>
        <begin position="324"/>
        <end position="336"/>
    </location>
</feature>
<feature type="compositionally biased region" description="Basic and acidic residues" evidence="1">
    <location>
        <begin position="979"/>
        <end position="990"/>
    </location>
</feature>
<feature type="compositionally biased region" description="Polar residues" evidence="1">
    <location>
        <begin position="440"/>
        <end position="449"/>
    </location>
</feature>
<feature type="compositionally biased region" description="Polar residues" evidence="1">
    <location>
        <begin position="960"/>
        <end position="975"/>
    </location>
</feature>
<reference evidence="2 3" key="1">
    <citation type="submission" date="2017-06" db="EMBL/GenBank/DDBJ databases">
        <title>Ant-infecting Ophiocordyceps genomes reveal a high diversity of potential behavioral manipulation genes and a possible major role for enterotoxins.</title>
        <authorList>
            <person name="De Bekker C."/>
            <person name="Evans H.C."/>
            <person name="Brachmann A."/>
            <person name="Hughes D.P."/>
        </authorList>
    </citation>
    <scope>NUCLEOTIDE SEQUENCE [LARGE SCALE GENOMIC DNA]</scope>
    <source>
        <strain evidence="2 3">Map64</strain>
    </source>
</reference>
<name>A0A2C5YDQ8_9HYPO</name>
<feature type="compositionally biased region" description="Basic and acidic residues" evidence="1">
    <location>
        <begin position="629"/>
        <end position="639"/>
    </location>
</feature>
<accession>A0A2C5YDQ8</accession>
<sequence>MSSPDPLNEATGVVLPPSSRRVTRSQRSQRFLALSNTPRKQTFELEVGDTRSPQRLLVTVQTEGTDDQQGARRKLFQSPSVPVVTRRVPLRNSIEDTPTTPKKRGRPRKLNGTPMPSAAKRRASSPASEKERAPRRRRLANEASDASTQQTSAPAKAPRSAKRKAKGPPAEKAPRRRRISKDDDDQETQSEASVRPIAKPTRRTRSSKSLSQDASTDTDANASQTSTATRTRRKKAGANASKTPTVTTRARRNRAALTPIESTNIDEQAAESKPLPTIPEQPQPNQDAADKATEPSEESAASVALEQAANSPESDIWMATLDKNPSPGNSPQSPQPHLGSPSPRPSVSHQSDKGKHDANDDISDAGDFMDLVPAASDVSSADDFVVESAQQNQDTIAHGEDFSMILMNSIPSMQGVFDSSVQPTAQEDLGDETSLIINKTLASLRQGSAHSDDSHHSRPSGGQKAPPSEHADASQQTSGNETILEGKTPNKVDISENTVTSAKMTTPYERRILGGAADFTTMTTPEQLALLKQAIASEQTASSENTTTLDHMAAPEQTSTEKMASPKETITSKHKFAVEQEATSGEMITQEETTLEHMAASEQTVTPTEMVDVSELSREAQPELPELPTARDEETRVEHEEDASASAQANPIKNTEVNDDQDELSSDEPTPIALKHIGQTSSPRWARSPRKTPMASPLRHQLLRHRANQTQNERSPLKGGDAESGSRHTTPRPRAPSRLGSEASLLYEDSFSEIPQHILDAAVPREYANVADDVDELQEDLTVPKEQEKRVGDEGEAMNGDLNRIGNLHDAVGPLEDEAQDGNEQDEDDARTISMMNSSPGGRAEQFASADETEEAFEASELDDETKELFEPSGSVIKSEAQAGWENQEAAYPHEQYDDSNEIQDRTTRPALSSIMKAGRMLQTITTNSQSPEGRDKHLGSPFRSTESRESGHSSRDSQDSVQTGSKSPAPQPQASCWKLDDPFATEPKRAGQTSFMQALGQKTVGGGHDGLSRSRRGSAASSMHVTPPSDDEMSWVAEAGPISPRLRGDAPLKPMSNFGLGGADGSVLREGKGAQEAPTSLPAQGVQEPDAPASGGAKDVRGINGSSPRLAPASDKKASKTAHGIHEARATDDDETDIWEFEAQREEPRASTRQQSFGHRVNMSQRREAEVENGPRDRNTASQRLLRAYRASQGIPSPKLPEVEFEDNSQVAILEEELKKKQQPPQQVETRPAAGPPKRFDFAAFFSPIAIPSYLAKKFLASRKRNLAQSTADRDAESSPTPVVQAYVPPVSTLFPQVQPRSPRVPSKRPAGPRQESRKRLPPSTLQGGAPAIDQDDSSPPPSEKAPSLPQATQDFTPQPRQVSRTLFQSSSQSRASTATTPPKMQLSRADIARWQEATSKVEASRDCIDDEEQGIEDEEEEPREPLRPLPPKNASPSKSSLRSPLKPRTPGRVVEFTSSVLSPADQATARLGQHLSKSLSGLEAPMSLAPPGPSTLNRVYPTTSTRFNPAIHGPFADSGLNTARLDTSSGSFLDPHRPGLSTGPNLNPARLDTSSRPVLDPPRLGPSTGSFLNPARLDPPTGSVFKPAHPGSSAALFNPVRSGPSTGLFNTARPGPSTGLFNTSRSGPPAGSFSPARPGPSTGHFLGRGRLDTLTANGMQDYSMKEVVPVKQEEAVLNRPLPALDLSQTLWSRRHWLALDDTLQKRRKGRFMETYERRSDFLLGRTVQSQGESLLLERWHLDCVDAFKARVGGWDESALAKRVAALIMGEERRKRGVPDKPSRVRFNDEWLYK</sequence>
<feature type="compositionally biased region" description="Low complexity" evidence="1">
    <location>
        <begin position="78"/>
        <end position="87"/>
    </location>
</feature>
<feature type="compositionally biased region" description="Basic and acidic residues" evidence="1">
    <location>
        <begin position="350"/>
        <end position="359"/>
    </location>
</feature>
<dbReference type="EMBL" id="NJET01000021">
    <property type="protein sequence ID" value="PHH65114.1"/>
    <property type="molecule type" value="Genomic_DNA"/>
</dbReference>
<feature type="region of interest" description="Disordered" evidence="1">
    <location>
        <begin position="599"/>
        <end position="743"/>
    </location>
</feature>
<dbReference type="STRING" id="1399860.A0A2C5YDQ8"/>
<proteinExistence type="predicted"/>
<feature type="compositionally biased region" description="Basic and acidic residues" evidence="1">
    <location>
        <begin position="1115"/>
        <end position="1132"/>
    </location>
</feature>
<feature type="region of interest" description="Disordered" evidence="1">
    <location>
        <begin position="1"/>
        <end position="39"/>
    </location>
</feature>
<dbReference type="Proteomes" id="UP000226192">
    <property type="component" value="Unassembled WGS sequence"/>
</dbReference>
<feature type="compositionally biased region" description="Basic and acidic residues" evidence="1">
    <location>
        <begin position="782"/>
        <end position="793"/>
    </location>
</feature>